<sequence>MIKEDFTVKNQFVCFMHQKSRIMTKQHCQEAIKHLEFLLKI</sequence>
<dbReference type="Proteomes" id="UP000683925">
    <property type="component" value="Unassembled WGS sequence"/>
</dbReference>
<proteinExistence type="predicted"/>
<dbReference type="AlphaFoldDB" id="A0A8S1XZB5"/>
<gene>
    <name evidence="1" type="ORF">POCTA_138.1.T1370161</name>
</gene>
<evidence type="ECO:0000313" key="1">
    <source>
        <dbReference type="EMBL" id="CAD8206335.1"/>
    </source>
</evidence>
<dbReference type="EMBL" id="CAJJDP010000138">
    <property type="protein sequence ID" value="CAD8206335.1"/>
    <property type="molecule type" value="Genomic_DNA"/>
</dbReference>
<organism evidence="1 2">
    <name type="scientific">Paramecium octaurelia</name>
    <dbReference type="NCBI Taxonomy" id="43137"/>
    <lineage>
        <taxon>Eukaryota</taxon>
        <taxon>Sar</taxon>
        <taxon>Alveolata</taxon>
        <taxon>Ciliophora</taxon>
        <taxon>Intramacronucleata</taxon>
        <taxon>Oligohymenophorea</taxon>
        <taxon>Peniculida</taxon>
        <taxon>Parameciidae</taxon>
        <taxon>Paramecium</taxon>
    </lineage>
</organism>
<name>A0A8S1XZB5_PAROT</name>
<protein>
    <submittedName>
        <fullName evidence="1">Uncharacterized protein</fullName>
    </submittedName>
</protein>
<accession>A0A8S1XZB5</accession>
<comment type="caution">
    <text evidence="1">The sequence shown here is derived from an EMBL/GenBank/DDBJ whole genome shotgun (WGS) entry which is preliminary data.</text>
</comment>
<keyword evidence="2" id="KW-1185">Reference proteome</keyword>
<reference evidence="1" key="1">
    <citation type="submission" date="2021-01" db="EMBL/GenBank/DDBJ databases">
        <authorList>
            <consortium name="Genoscope - CEA"/>
            <person name="William W."/>
        </authorList>
    </citation>
    <scope>NUCLEOTIDE SEQUENCE</scope>
</reference>
<dbReference type="OrthoDB" id="10381510at2759"/>
<evidence type="ECO:0000313" key="2">
    <source>
        <dbReference type="Proteomes" id="UP000683925"/>
    </source>
</evidence>